<sequence length="193" mass="20965">MVPASTVCNEPWDLLDGPPPHFASSEHMVNEEQAMVKASTRKDRDTNNDKAMIAQAAAHTCEHGEHCCCPICIIGASAMINVDRKMLTTLAKKDHSAECELTCPAARISGRSCNFDAVRRPVRDDHQAVLSTIDTVLKGGTLAFCSMPGCGQEVTGNPSTRLEALSKEHKARHLMHLEDVHGLDPIRLDSLPS</sequence>
<dbReference type="AlphaFoldDB" id="A0A2H1GBF8"/>
<name>A0A2H1GBF8_ZYMTR</name>
<accession>A0A2H1GBF8</accession>
<dbReference type="EMBL" id="LT854256">
    <property type="protein sequence ID" value="SMR50907.1"/>
    <property type="molecule type" value="Genomic_DNA"/>
</dbReference>
<protein>
    <submittedName>
        <fullName evidence="1">Uncharacterized protein</fullName>
    </submittedName>
</protein>
<evidence type="ECO:0000313" key="1">
    <source>
        <dbReference type="EMBL" id="SMR50907.1"/>
    </source>
</evidence>
<reference evidence="2" key="1">
    <citation type="submission" date="2017-05" db="EMBL/GenBank/DDBJ databases">
        <authorList>
            <person name="Song R."/>
            <person name="Chenine A.L."/>
            <person name="Ruprecht R.M."/>
        </authorList>
    </citation>
    <scope>NUCLEOTIDE SEQUENCE [LARGE SCALE GENOMIC DNA]</scope>
</reference>
<evidence type="ECO:0000313" key="2">
    <source>
        <dbReference type="Proteomes" id="UP000245764"/>
    </source>
</evidence>
<organism evidence="1 2">
    <name type="scientific">Zymoseptoria tritici ST99CH_1E4</name>
    <dbReference type="NCBI Taxonomy" id="1276532"/>
    <lineage>
        <taxon>Eukaryota</taxon>
        <taxon>Fungi</taxon>
        <taxon>Dikarya</taxon>
        <taxon>Ascomycota</taxon>
        <taxon>Pezizomycotina</taxon>
        <taxon>Dothideomycetes</taxon>
        <taxon>Dothideomycetidae</taxon>
        <taxon>Mycosphaerellales</taxon>
        <taxon>Mycosphaerellaceae</taxon>
        <taxon>Zymoseptoria</taxon>
    </lineage>
</organism>
<proteinExistence type="predicted"/>
<dbReference type="Proteomes" id="UP000245764">
    <property type="component" value="Chromosome 4"/>
</dbReference>
<gene>
    <name evidence="1" type="ORF">ZT1E4_G5125</name>
</gene>